<proteinExistence type="predicted"/>
<dbReference type="OrthoDB" id="946181at2"/>
<accession>A0A315ZCB1</accession>
<dbReference type="Proteomes" id="UP000245535">
    <property type="component" value="Unassembled WGS sequence"/>
</dbReference>
<gene>
    <name evidence="1" type="ORF">BC781_102765</name>
</gene>
<name>A0A315ZCB1_SEDFL</name>
<dbReference type="EMBL" id="QGDO01000002">
    <property type="protein sequence ID" value="PWJ43216.1"/>
    <property type="molecule type" value="Genomic_DNA"/>
</dbReference>
<evidence type="ECO:0008006" key="3">
    <source>
        <dbReference type="Google" id="ProtNLM"/>
    </source>
</evidence>
<evidence type="ECO:0000313" key="2">
    <source>
        <dbReference type="Proteomes" id="UP000245535"/>
    </source>
</evidence>
<dbReference type="RefSeq" id="WP_109617575.1">
    <property type="nucleotide sequence ID" value="NZ_QGDO01000002.1"/>
</dbReference>
<dbReference type="PROSITE" id="PS51257">
    <property type="entry name" value="PROKAR_LIPOPROTEIN"/>
    <property type="match status" value="1"/>
</dbReference>
<evidence type="ECO:0000313" key="1">
    <source>
        <dbReference type="EMBL" id="PWJ43216.1"/>
    </source>
</evidence>
<dbReference type="AlphaFoldDB" id="A0A315ZCB1"/>
<protein>
    <recommendedName>
        <fullName evidence="3">Lipoprotein</fullName>
    </recommendedName>
</protein>
<reference evidence="1 2" key="1">
    <citation type="submission" date="2018-03" db="EMBL/GenBank/DDBJ databases">
        <title>Genomic Encyclopedia of Archaeal and Bacterial Type Strains, Phase II (KMG-II): from individual species to whole genera.</title>
        <authorList>
            <person name="Goeker M."/>
        </authorList>
    </citation>
    <scope>NUCLEOTIDE SEQUENCE [LARGE SCALE GENOMIC DNA]</scope>
    <source>
        <strain evidence="1 2">DSM 28229</strain>
    </source>
</reference>
<organism evidence="1 2">
    <name type="scientific">Sediminitomix flava</name>
    <dbReference type="NCBI Taxonomy" id="379075"/>
    <lineage>
        <taxon>Bacteria</taxon>
        <taxon>Pseudomonadati</taxon>
        <taxon>Bacteroidota</taxon>
        <taxon>Cytophagia</taxon>
        <taxon>Cytophagales</taxon>
        <taxon>Flammeovirgaceae</taxon>
        <taxon>Sediminitomix</taxon>
    </lineage>
</organism>
<comment type="caution">
    <text evidence="1">The sequence shown here is derived from an EMBL/GenBank/DDBJ whole genome shotgun (WGS) entry which is preliminary data.</text>
</comment>
<sequence length="155" mass="17431">MMNKLKAIFLGVSILTIIGCQNQAKENRNPNERLNVVGHYVSEGYKNRDKGYDWIAVSVSETTNNKLEIKIRSRADKKKPTCTLDAIAEKVNQNTFQTPIEGKAILFQFSDTEMSISTNKNEDTELLNFYCSGGGSLKGIYKKIDGMLDQTQLDK</sequence>
<keyword evidence="2" id="KW-1185">Reference proteome</keyword>